<evidence type="ECO:0000256" key="9">
    <source>
        <dbReference type="ARBA" id="ARBA00052716"/>
    </source>
</evidence>
<feature type="binding site" evidence="13">
    <location>
        <position position="138"/>
    </location>
    <ligand>
        <name>NADPH</name>
        <dbReference type="ChEBI" id="CHEBI:57783"/>
    </ligand>
</feature>
<keyword evidence="13" id="KW-0547">Nucleotide-binding</keyword>
<evidence type="ECO:0000256" key="11">
    <source>
        <dbReference type="ARBA" id="ARBA00069372"/>
    </source>
</evidence>
<keyword evidence="2 13" id="KW-0444">Lipid biosynthesis</keyword>
<dbReference type="PANTHER" id="PTHR11728:SF1">
    <property type="entry name" value="GLYCEROL-3-PHOSPHATE DEHYDROGENASE [NAD(+)] 2, CHLOROPLASTIC"/>
    <property type="match status" value="1"/>
</dbReference>
<gene>
    <name evidence="13" type="primary">gpsA</name>
    <name evidence="21" type="ORF">D6J04_00905</name>
    <name evidence="20" type="ORF">DB745_01460</name>
    <name evidence="22" type="ORF">DIZ81_01455</name>
</gene>
<comment type="similarity">
    <text evidence="1 13 17">Belongs to the NAD-dependent glycerol-3-phosphate dehydrogenase family.</text>
</comment>
<dbReference type="SUPFAM" id="SSF48179">
    <property type="entry name" value="6-phosphogluconate dehydrogenase C-terminal domain-like"/>
    <property type="match status" value="1"/>
</dbReference>
<feature type="binding site" evidence="13">
    <location>
        <position position="253"/>
    </location>
    <ligand>
        <name>NADPH</name>
        <dbReference type="ChEBI" id="CHEBI:57783"/>
    </ligand>
</feature>
<keyword evidence="6 13" id="KW-0443">Lipid metabolism</keyword>
<accession>A0A3A5LC98</accession>
<dbReference type="UniPathway" id="UPA00940"/>
<feature type="binding site" evidence="13">
    <location>
        <position position="252"/>
    </location>
    <ligand>
        <name>sn-glycerol 3-phosphate</name>
        <dbReference type="ChEBI" id="CHEBI:57597"/>
    </ligand>
</feature>
<evidence type="ECO:0000256" key="7">
    <source>
        <dbReference type="ARBA" id="ARBA00023209"/>
    </source>
</evidence>
<evidence type="ECO:0000256" key="10">
    <source>
        <dbReference type="ARBA" id="ARBA00066687"/>
    </source>
</evidence>
<evidence type="ECO:0000313" key="24">
    <source>
        <dbReference type="Proteomes" id="UP000270757"/>
    </source>
</evidence>
<dbReference type="GO" id="GO:0046168">
    <property type="term" value="P:glycerol-3-phosphate catabolic process"/>
    <property type="evidence" value="ECO:0007669"/>
    <property type="project" value="InterPro"/>
</dbReference>
<evidence type="ECO:0000313" key="22">
    <source>
        <dbReference type="EMBL" id="TID46763.1"/>
    </source>
</evidence>
<protein>
    <recommendedName>
        <fullName evidence="11 13">Glycerol-3-phosphate dehydrogenase [NAD(P)+]</fullName>
        <ecNumber evidence="10 13">1.1.1.94</ecNumber>
    </recommendedName>
    <alternativeName>
        <fullName evidence="13">NAD(P)(+)-dependent glycerol-3-phosphate dehydrogenase</fullName>
    </alternativeName>
    <alternativeName>
        <fullName evidence="12 13">NAD(P)H-dependent dihydroxyacetone-phosphate reductase</fullName>
    </alternativeName>
</protein>
<feature type="binding site" evidence="16">
    <location>
        <position position="253"/>
    </location>
    <ligand>
        <name>NAD(+)</name>
        <dbReference type="ChEBI" id="CHEBI:57540"/>
    </ligand>
</feature>
<dbReference type="GO" id="GO:0005829">
    <property type="term" value="C:cytosol"/>
    <property type="evidence" value="ECO:0007669"/>
    <property type="project" value="TreeGrafter"/>
</dbReference>
<evidence type="ECO:0000259" key="18">
    <source>
        <dbReference type="Pfam" id="PF01210"/>
    </source>
</evidence>
<dbReference type="NCBIfam" id="NF000940">
    <property type="entry name" value="PRK00094.1-2"/>
    <property type="match status" value="1"/>
</dbReference>
<evidence type="ECO:0000256" key="5">
    <source>
        <dbReference type="ARBA" id="ARBA00023027"/>
    </source>
</evidence>
<dbReference type="Proteomes" id="UP000251035">
    <property type="component" value="Unassembled WGS sequence"/>
</dbReference>
<name>A0A3A5LC98_9GAMM</name>
<dbReference type="InterPro" id="IPR036291">
    <property type="entry name" value="NAD(P)-bd_dom_sf"/>
</dbReference>
<reference evidence="20 23" key="1">
    <citation type="submission" date="2018-04" db="EMBL/GenBank/DDBJ databases">
        <title>Whole genome sequence comparison of clinical and drinking water Legionella pneumophila isolates associated with the Flint Water Crisis.</title>
        <authorList>
            <person name="Garner E."/>
            <person name="Brown C."/>
            <person name="Schwake O."/>
            <person name="Coil D."/>
            <person name="Jospin G."/>
            <person name="Eisen J."/>
            <person name="Edwards M."/>
            <person name="Pruden A."/>
        </authorList>
    </citation>
    <scope>NUCLEOTIDE SEQUENCE [LARGE SCALE GENOMIC DNA]</scope>
    <source>
        <strain evidence="20 23">Genessee03</strain>
    </source>
</reference>
<dbReference type="Pfam" id="PF01210">
    <property type="entry name" value="NAD_Gly3P_dh_N"/>
    <property type="match status" value="1"/>
</dbReference>
<comment type="pathway">
    <text evidence="13">Membrane lipid metabolism; glycerophospholipid metabolism.</text>
</comment>
<dbReference type="InterPro" id="IPR006109">
    <property type="entry name" value="G3P_DH_NAD-dep_C"/>
</dbReference>
<feature type="binding site" evidence="13">
    <location>
        <position position="51"/>
    </location>
    <ligand>
        <name>NADPH</name>
        <dbReference type="ChEBI" id="CHEBI:57783"/>
    </ligand>
</feature>
<comment type="caution">
    <text evidence="21">The sequence shown here is derived from an EMBL/GenBank/DDBJ whole genome shotgun (WGS) entry which is preliminary data.</text>
</comment>
<dbReference type="PROSITE" id="PS00957">
    <property type="entry name" value="NAD_G3PDH"/>
    <property type="match status" value="1"/>
</dbReference>
<dbReference type="GO" id="GO:0047952">
    <property type="term" value="F:glycerol-3-phosphate dehydrogenase [NAD(P)+] activity"/>
    <property type="evidence" value="ECO:0007669"/>
    <property type="project" value="UniProtKB-UniRule"/>
</dbReference>
<keyword evidence="4 13" id="KW-0560">Oxidoreductase</keyword>
<dbReference type="EMBL" id="QFGG01000001">
    <property type="protein sequence ID" value="TID46763.1"/>
    <property type="molecule type" value="Genomic_DNA"/>
</dbReference>
<evidence type="ECO:0000256" key="8">
    <source>
        <dbReference type="ARBA" id="ARBA00023264"/>
    </source>
</evidence>
<dbReference type="PANTHER" id="PTHR11728">
    <property type="entry name" value="GLYCEROL-3-PHOSPHATE DEHYDROGENASE"/>
    <property type="match status" value="1"/>
</dbReference>
<dbReference type="PIRSF" id="PIRSF000114">
    <property type="entry name" value="Glycerol-3-P_dh"/>
    <property type="match status" value="1"/>
</dbReference>
<keyword evidence="3 13" id="KW-0521">NADP</keyword>
<comment type="subcellular location">
    <subcellularLocation>
        <location evidence="13">Cytoplasm</location>
    </subcellularLocation>
</comment>
<dbReference type="InterPro" id="IPR006168">
    <property type="entry name" value="G3P_DH_NAD-dep"/>
</dbReference>
<reference evidence="21 24" key="3">
    <citation type="submission" date="2018-09" db="EMBL/GenBank/DDBJ databases">
        <title>Draft genome sequences of Legionella taurinensis isolated from water samples.</title>
        <authorList>
            <person name="Chakeri A."/>
            <person name="Allerberger F."/>
            <person name="Kundi M."/>
            <person name="Ruppitsch W."/>
            <person name="Schmid D."/>
        </authorList>
    </citation>
    <scope>NUCLEOTIDE SEQUENCE [LARGE SCALE GENOMIC DNA]</scope>
    <source>
        <strain evidence="21 24">4570-18-6</strain>
    </source>
</reference>
<dbReference type="FunFam" id="1.10.1040.10:FF:000001">
    <property type="entry name" value="Glycerol-3-phosphate dehydrogenase [NAD(P)+]"/>
    <property type="match status" value="1"/>
</dbReference>
<evidence type="ECO:0000256" key="16">
    <source>
        <dbReference type="PIRSR" id="PIRSR000114-3"/>
    </source>
</evidence>
<dbReference type="GO" id="GO:0046474">
    <property type="term" value="P:glycerophospholipid biosynthetic process"/>
    <property type="evidence" value="ECO:0007669"/>
    <property type="project" value="TreeGrafter"/>
</dbReference>
<feature type="binding site" evidence="13">
    <location>
        <position position="13"/>
    </location>
    <ligand>
        <name>NADPH</name>
        <dbReference type="ChEBI" id="CHEBI:57783"/>
    </ligand>
</feature>
<dbReference type="Proteomes" id="UP000306421">
    <property type="component" value="Unassembled WGS sequence"/>
</dbReference>
<dbReference type="EMBL" id="QZWB01000001">
    <property type="protein sequence ID" value="RJT49241.1"/>
    <property type="molecule type" value="Genomic_DNA"/>
</dbReference>
<dbReference type="Pfam" id="PF07479">
    <property type="entry name" value="NAD_Gly3P_dh_C"/>
    <property type="match status" value="1"/>
</dbReference>
<dbReference type="Proteomes" id="UP000270757">
    <property type="component" value="Unassembled WGS sequence"/>
</dbReference>
<feature type="binding site" evidence="13">
    <location>
        <position position="254"/>
    </location>
    <ligand>
        <name>sn-glycerol 3-phosphate</name>
        <dbReference type="ChEBI" id="CHEBI:57597"/>
    </ligand>
</feature>
<keyword evidence="8 13" id="KW-1208">Phospholipid metabolism</keyword>
<feature type="binding site" evidence="13">
    <location>
        <position position="105"/>
    </location>
    <ligand>
        <name>sn-glycerol 3-phosphate</name>
        <dbReference type="ChEBI" id="CHEBI:57597"/>
    </ligand>
</feature>
<dbReference type="InterPro" id="IPR013328">
    <property type="entry name" value="6PGD_dom2"/>
</dbReference>
<evidence type="ECO:0000259" key="19">
    <source>
        <dbReference type="Pfam" id="PF07479"/>
    </source>
</evidence>
<sequence length="329" mass="35261">MTEKTIAILGAGSWGTAVAIHLARHGNRVLLWGQNSQYMATMQSDRCNSRYLPDTLFPATLEATADLTACQQRADEVILAVPSHAFAALLAKLQRPESGIAWLTKGIDPASNRLLSELVTEHWGKNYPLAILSGPSFARELAQGLPTAVTLAGNHGEYQKSLQQALHHDNLRVYLGNDIIGVQLCGAVKNVLAIACGISDGLGFGANAKAALITRGLAEMRRLGLALGAREETFMGLAGVGDLVLTCTDNQSRNRRFGLYLGEGMDLATAEATIGQVVEGRHNAAQVCKLAGDHQVDMPICTQINTLLQSKITPRQAVTNLMSRRVGEE</sequence>
<feature type="binding site" evidence="13">
    <location>
        <position position="136"/>
    </location>
    <ligand>
        <name>sn-glycerol 3-phosphate</name>
        <dbReference type="ChEBI" id="CHEBI:57597"/>
    </ligand>
</feature>
<dbReference type="PRINTS" id="PR00077">
    <property type="entry name" value="GPDHDRGNASE"/>
</dbReference>
<evidence type="ECO:0000256" key="14">
    <source>
        <dbReference type="PIRSR" id="PIRSR000114-1"/>
    </source>
</evidence>
<dbReference type="GO" id="GO:0005975">
    <property type="term" value="P:carbohydrate metabolic process"/>
    <property type="evidence" value="ECO:0007669"/>
    <property type="project" value="InterPro"/>
</dbReference>
<dbReference type="HAMAP" id="MF_00394">
    <property type="entry name" value="NAD_Glyc3P_dehydrog"/>
    <property type="match status" value="1"/>
</dbReference>
<evidence type="ECO:0000256" key="17">
    <source>
        <dbReference type="RuleBase" id="RU000437"/>
    </source>
</evidence>
<feature type="binding site" evidence="13">
    <location>
        <position position="277"/>
    </location>
    <ligand>
        <name>NADPH</name>
        <dbReference type="ChEBI" id="CHEBI:57783"/>
    </ligand>
</feature>
<dbReference type="FunFam" id="3.40.50.720:FF:000019">
    <property type="entry name" value="Glycerol-3-phosphate dehydrogenase [NAD(P)+]"/>
    <property type="match status" value="1"/>
</dbReference>
<feature type="binding site" evidence="15">
    <location>
        <position position="105"/>
    </location>
    <ligand>
        <name>substrate</name>
    </ligand>
</feature>
<feature type="binding site" evidence="13">
    <location>
        <position position="279"/>
    </location>
    <ligand>
        <name>NADPH</name>
        <dbReference type="ChEBI" id="CHEBI:57783"/>
    </ligand>
</feature>
<organism evidence="21 24">
    <name type="scientific">Legionella taurinensis</name>
    <dbReference type="NCBI Taxonomy" id="70611"/>
    <lineage>
        <taxon>Bacteria</taxon>
        <taxon>Pseudomonadati</taxon>
        <taxon>Pseudomonadota</taxon>
        <taxon>Gammaproteobacteria</taxon>
        <taxon>Legionellales</taxon>
        <taxon>Legionellaceae</taxon>
        <taxon>Legionella</taxon>
    </lineage>
</organism>
<dbReference type="Gene3D" id="1.10.1040.10">
    <property type="entry name" value="N-(1-d-carboxylethyl)-l-norvaline Dehydrogenase, domain 2"/>
    <property type="match status" value="1"/>
</dbReference>
<reference evidence="22 25" key="2">
    <citation type="submission" date="2018-04" db="EMBL/GenBank/DDBJ databases">
        <title>Whole genome sequence comparison of clinical and drinking water Legionella pneumophila isolates.</title>
        <authorList>
            <person name="Garner E."/>
        </authorList>
    </citation>
    <scope>NUCLEOTIDE SEQUENCE [LARGE SCALE GENOMIC DNA]</scope>
    <source>
        <strain evidence="22 25">WH02</strain>
    </source>
</reference>
<keyword evidence="7 13" id="KW-0594">Phospholipid biosynthesis</keyword>
<comment type="caution">
    <text evidence="13">Lacks conserved residue(s) required for the propagation of feature annotation.</text>
</comment>
<evidence type="ECO:0000256" key="12">
    <source>
        <dbReference type="ARBA" id="ARBA00080511"/>
    </source>
</evidence>
<dbReference type="GeneID" id="48948049"/>
<evidence type="ECO:0000313" key="20">
    <source>
        <dbReference type="EMBL" id="PUT49399.1"/>
    </source>
</evidence>
<evidence type="ECO:0000313" key="25">
    <source>
        <dbReference type="Proteomes" id="UP000306421"/>
    </source>
</evidence>
<comment type="function">
    <text evidence="13">Catalyzes the reduction of the glycolytic intermediate dihydroxyacetone phosphate (DHAP) to sn-glycerol 3-phosphate (G3P), the key precursor for phospholipid synthesis.</text>
</comment>
<dbReference type="Gene3D" id="3.40.50.720">
    <property type="entry name" value="NAD(P)-binding Rossmann-like Domain"/>
    <property type="match status" value="1"/>
</dbReference>
<evidence type="ECO:0000256" key="4">
    <source>
        <dbReference type="ARBA" id="ARBA00023002"/>
    </source>
</evidence>
<evidence type="ECO:0000256" key="3">
    <source>
        <dbReference type="ARBA" id="ARBA00022857"/>
    </source>
</evidence>
<feature type="domain" description="Glycerol-3-phosphate dehydrogenase NAD-dependent C-terminal" evidence="19">
    <location>
        <begin position="178"/>
        <end position="318"/>
    </location>
</feature>
<evidence type="ECO:0000256" key="6">
    <source>
        <dbReference type="ARBA" id="ARBA00023098"/>
    </source>
</evidence>
<feature type="binding site" evidence="13">
    <location>
        <position position="242"/>
    </location>
    <ligand>
        <name>sn-glycerol 3-phosphate</name>
        <dbReference type="ChEBI" id="CHEBI:57597"/>
    </ligand>
</feature>
<dbReference type="OrthoDB" id="9812273at2"/>
<dbReference type="NCBIfam" id="NF000942">
    <property type="entry name" value="PRK00094.1-4"/>
    <property type="match status" value="1"/>
</dbReference>
<dbReference type="GO" id="GO:0051287">
    <property type="term" value="F:NAD binding"/>
    <property type="evidence" value="ECO:0007669"/>
    <property type="project" value="InterPro"/>
</dbReference>
<feature type="binding site" evidence="16">
    <location>
        <position position="138"/>
    </location>
    <ligand>
        <name>NAD(+)</name>
        <dbReference type="ChEBI" id="CHEBI:57540"/>
    </ligand>
</feature>
<comment type="catalytic activity">
    <reaction evidence="13">
        <text>sn-glycerol 3-phosphate + NAD(+) = dihydroxyacetone phosphate + NADH + H(+)</text>
        <dbReference type="Rhea" id="RHEA:11092"/>
        <dbReference type="ChEBI" id="CHEBI:15378"/>
        <dbReference type="ChEBI" id="CHEBI:57540"/>
        <dbReference type="ChEBI" id="CHEBI:57597"/>
        <dbReference type="ChEBI" id="CHEBI:57642"/>
        <dbReference type="ChEBI" id="CHEBI:57945"/>
        <dbReference type="EC" id="1.1.1.94"/>
    </reaction>
</comment>
<evidence type="ECO:0000313" key="23">
    <source>
        <dbReference type="Proteomes" id="UP000251035"/>
    </source>
</evidence>
<keyword evidence="5 13" id="KW-0520">NAD</keyword>
<dbReference type="InterPro" id="IPR011128">
    <property type="entry name" value="G3P_DH_NAD-dep_N"/>
</dbReference>
<dbReference type="AlphaFoldDB" id="A0A3A5LC98"/>
<dbReference type="GO" id="GO:0046167">
    <property type="term" value="P:glycerol-3-phosphate biosynthetic process"/>
    <property type="evidence" value="ECO:0007669"/>
    <property type="project" value="UniProtKB-UniRule"/>
</dbReference>
<keyword evidence="23" id="KW-1185">Reference proteome</keyword>
<evidence type="ECO:0000256" key="1">
    <source>
        <dbReference type="ARBA" id="ARBA00011009"/>
    </source>
</evidence>
<feature type="active site" description="Proton acceptor" evidence="13 14">
    <location>
        <position position="189"/>
    </location>
</feature>
<dbReference type="EC" id="1.1.1.94" evidence="10 13"/>
<evidence type="ECO:0000313" key="21">
    <source>
        <dbReference type="EMBL" id="RJT49241.1"/>
    </source>
</evidence>
<dbReference type="InterPro" id="IPR008927">
    <property type="entry name" value="6-PGluconate_DH-like_C_sf"/>
</dbReference>
<feature type="binding site" evidence="13">
    <location>
        <position position="189"/>
    </location>
    <ligand>
        <name>sn-glycerol 3-phosphate</name>
        <dbReference type="ChEBI" id="CHEBI:57597"/>
    </ligand>
</feature>
<keyword evidence="13" id="KW-0963">Cytoplasm</keyword>
<feature type="binding site" evidence="16">
    <location>
        <begin position="10"/>
        <end position="15"/>
    </location>
    <ligand>
        <name>NAD(+)</name>
        <dbReference type="ChEBI" id="CHEBI:57540"/>
    </ligand>
</feature>
<feature type="binding site" evidence="13">
    <location>
        <position position="134"/>
    </location>
    <ligand>
        <name>sn-glycerol 3-phosphate</name>
        <dbReference type="ChEBI" id="CHEBI:57597"/>
    </ligand>
</feature>
<evidence type="ECO:0000256" key="2">
    <source>
        <dbReference type="ARBA" id="ARBA00022516"/>
    </source>
</evidence>
<feature type="binding site" evidence="15">
    <location>
        <begin position="253"/>
        <end position="254"/>
    </location>
    <ligand>
        <name>substrate</name>
    </ligand>
</feature>
<feature type="domain" description="Glycerol-3-phosphate dehydrogenase NAD-dependent N-terminal" evidence="18">
    <location>
        <begin position="6"/>
        <end position="155"/>
    </location>
</feature>
<feature type="binding site" evidence="13">
    <location>
        <position position="105"/>
    </location>
    <ligand>
        <name>NADPH</name>
        <dbReference type="ChEBI" id="CHEBI:57783"/>
    </ligand>
</feature>
<proteinExistence type="inferred from homology"/>
<feature type="binding site" evidence="13">
    <location>
        <position position="14"/>
    </location>
    <ligand>
        <name>NADPH</name>
        <dbReference type="ChEBI" id="CHEBI:57783"/>
    </ligand>
</feature>
<dbReference type="SUPFAM" id="SSF51735">
    <property type="entry name" value="NAD(P)-binding Rossmann-fold domains"/>
    <property type="match status" value="1"/>
</dbReference>
<feature type="binding site" evidence="13">
    <location>
        <position position="253"/>
    </location>
    <ligand>
        <name>sn-glycerol 3-phosphate</name>
        <dbReference type="ChEBI" id="CHEBI:57597"/>
    </ligand>
</feature>
<dbReference type="EMBL" id="QCXM01000001">
    <property type="protein sequence ID" value="PUT49399.1"/>
    <property type="molecule type" value="Genomic_DNA"/>
</dbReference>
<evidence type="ECO:0000256" key="13">
    <source>
        <dbReference type="HAMAP-Rule" id="MF_00394"/>
    </source>
</evidence>
<dbReference type="RefSeq" id="WP_108290609.1">
    <property type="nucleotide sequence ID" value="NZ_CAAAIR010000001.1"/>
</dbReference>
<evidence type="ECO:0000256" key="15">
    <source>
        <dbReference type="PIRSR" id="PIRSR000114-2"/>
    </source>
</evidence>
<comment type="catalytic activity">
    <reaction evidence="9">
        <text>sn-glycerol 3-phosphate + NADP(+) = dihydroxyacetone phosphate + NADPH + H(+)</text>
        <dbReference type="Rhea" id="RHEA:11096"/>
        <dbReference type="ChEBI" id="CHEBI:15378"/>
        <dbReference type="ChEBI" id="CHEBI:57597"/>
        <dbReference type="ChEBI" id="CHEBI:57642"/>
        <dbReference type="ChEBI" id="CHEBI:57783"/>
        <dbReference type="ChEBI" id="CHEBI:58349"/>
        <dbReference type="EC" id="1.1.1.94"/>
    </reaction>
    <physiologicalReaction direction="right-to-left" evidence="9">
        <dbReference type="Rhea" id="RHEA:11098"/>
    </physiologicalReaction>
</comment>